<dbReference type="PANTHER" id="PTHR37512">
    <property type="entry name" value="TRIFUNCTIONAL NAD BIOSYNTHESIS/REGULATOR PROTEIN NADR"/>
    <property type="match status" value="1"/>
</dbReference>
<evidence type="ECO:0000259" key="1">
    <source>
        <dbReference type="Pfam" id="PF01467"/>
    </source>
</evidence>
<keyword evidence="3" id="KW-0808">Transferase</keyword>
<evidence type="ECO:0000259" key="2">
    <source>
        <dbReference type="Pfam" id="PF13521"/>
    </source>
</evidence>
<name>A0ABZ0Z4Q3_9CAUD</name>
<dbReference type="EMBL" id="OR769222">
    <property type="protein sequence ID" value="WQJ52993.1"/>
    <property type="molecule type" value="Genomic_DNA"/>
</dbReference>
<organism evidence="3 4">
    <name type="scientific">phage Lak_Megaphage_RVC_JS4_GC31</name>
    <dbReference type="NCBI Taxonomy" id="3109228"/>
    <lineage>
        <taxon>Viruses</taxon>
        <taxon>Duplodnaviria</taxon>
        <taxon>Heunggongvirae</taxon>
        <taxon>Uroviricota</taxon>
        <taxon>Caudoviricetes</taxon>
        <taxon>Caudoviricetes code 15 clade</taxon>
    </lineage>
</organism>
<accession>A0ABZ0Z4Q3</accession>
<dbReference type="Pfam" id="PF01467">
    <property type="entry name" value="CTP_transf_like"/>
    <property type="match status" value="1"/>
</dbReference>
<evidence type="ECO:0000313" key="4">
    <source>
        <dbReference type="Proteomes" id="UP001349343"/>
    </source>
</evidence>
<dbReference type="SUPFAM" id="SSF52540">
    <property type="entry name" value="P-loop containing nucleoside triphosphate hydrolases"/>
    <property type="match status" value="1"/>
</dbReference>
<dbReference type="InterPro" id="IPR038727">
    <property type="entry name" value="NadR/Ttd14_AAA_dom"/>
</dbReference>
<dbReference type="PANTHER" id="PTHR37512:SF1">
    <property type="entry name" value="NADR_TTD14 AAA DOMAIN-CONTAINING PROTEIN"/>
    <property type="match status" value="1"/>
</dbReference>
<feature type="domain" description="NadR/Ttd14 AAA" evidence="2">
    <location>
        <begin position="184"/>
        <end position="360"/>
    </location>
</feature>
<dbReference type="GO" id="GO:0016779">
    <property type="term" value="F:nucleotidyltransferase activity"/>
    <property type="evidence" value="ECO:0007669"/>
    <property type="project" value="UniProtKB-KW"/>
</dbReference>
<evidence type="ECO:0000313" key="3">
    <source>
        <dbReference type="EMBL" id="WQJ52993.1"/>
    </source>
</evidence>
<dbReference type="InterPro" id="IPR004821">
    <property type="entry name" value="Cyt_trans-like"/>
</dbReference>
<keyword evidence="4" id="KW-1185">Reference proteome</keyword>
<dbReference type="Proteomes" id="UP001349343">
    <property type="component" value="Segment"/>
</dbReference>
<keyword evidence="3" id="KW-0548">Nucleotidyltransferase</keyword>
<dbReference type="InterPro" id="IPR027417">
    <property type="entry name" value="P-loop_NTPase"/>
</dbReference>
<dbReference type="SUPFAM" id="SSF52374">
    <property type="entry name" value="Nucleotidylyl transferase"/>
    <property type="match status" value="1"/>
</dbReference>
<protein>
    <submittedName>
        <fullName evidence="3">Nicotinamide-nucleotide adenylyltransferase</fullName>
    </submittedName>
</protein>
<reference evidence="3 4" key="1">
    <citation type="submission" date="2023-11" db="EMBL/GenBank/DDBJ databases">
        <authorList>
            <person name="Cook R."/>
            <person name="Crisci M."/>
            <person name="Pye H."/>
            <person name="Adriaenssens E."/>
            <person name="Santini J."/>
        </authorList>
    </citation>
    <scope>NUCLEOTIDE SEQUENCE [LARGE SCALE GENOMIC DNA]</scope>
    <source>
        <strain evidence="3">Lak_Megaphage_RVC_JS4_GC31</strain>
    </source>
</reference>
<dbReference type="InterPro" id="IPR014729">
    <property type="entry name" value="Rossmann-like_a/b/a_fold"/>
</dbReference>
<dbReference type="Gene3D" id="3.40.50.620">
    <property type="entry name" value="HUPs"/>
    <property type="match status" value="1"/>
</dbReference>
<proteinExistence type="predicted"/>
<feature type="domain" description="Cytidyltransferase-like" evidence="1">
    <location>
        <begin position="7"/>
        <end position="163"/>
    </location>
</feature>
<dbReference type="InterPro" id="IPR052735">
    <property type="entry name" value="NAD_biosynth-regulator"/>
</dbReference>
<dbReference type="Pfam" id="PF13521">
    <property type="entry name" value="AAA_28"/>
    <property type="match status" value="1"/>
</dbReference>
<sequence>MEKISVCFGGYCPMHQGHLDVIMRAKKETDRCFIVVCGYESEPRGMELNKDIKQRTQLVKQFFKNDEIISVISVNDTELGIDESMSLHNWKVWTDCVKQKIYNYLHVDKDKESFYQSTEFIFYVGELRYVNDLSALGYKSVLVGYDESAENHRINNISASMIRVNPLKFWNKIVPTFKPELTKKILVIGTASEGKSTLVKDIAKYFQISYTTEFGRDYMEKRNMIDQDLSAEDFLNFLIGQRQYYFNAINNPSNNGIIISDTDNLVTLMYAKAYTSNNEMNITESDFDMLYSAAKALQTGVTWDRIFLIKPHNKFVDDGVRYMGQSSIEERMKNYNILIHYIKDFGLIDKVVELNGTYNEHFNIVKDYINSLYK</sequence>
<dbReference type="Gene3D" id="3.40.50.300">
    <property type="entry name" value="P-loop containing nucleotide triphosphate hydrolases"/>
    <property type="match status" value="1"/>
</dbReference>